<dbReference type="SUPFAM" id="SSF56935">
    <property type="entry name" value="Porins"/>
    <property type="match status" value="1"/>
</dbReference>
<reference evidence="1 2" key="1">
    <citation type="submission" date="2017-06" db="EMBL/GenBank/DDBJ databases">
        <title>Genome Sequencing of the methanotroph Methylovulum psychrotolerants str. HV10-M2 isolated from a high-altitude environment.</title>
        <authorList>
            <person name="Mateos-Rivera A."/>
        </authorList>
    </citation>
    <scope>NUCLEOTIDE SEQUENCE [LARGE SCALE GENOMIC DNA]</scope>
    <source>
        <strain evidence="1 2">HV10_M2</strain>
    </source>
</reference>
<evidence type="ECO:0000313" key="2">
    <source>
        <dbReference type="Proteomes" id="UP000197019"/>
    </source>
</evidence>
<evidence type="ECO:0008006" key="3">
    <source>
        <dbReference type="Google" id="ProtNLM"/>
    </source>
</evidence>
<dbReference type="AlphaFoldDB" id="A0A1Z4BZB6"/>
<organism evidence="1 2">
    <name type="scientific">Methylovulum psychrotolerans</name>
    <dbReference type="NCBI Taxonomy" id="1704499"/>
    <lineage>
        <taxon>Bacteria</taxon>
        <taxon>Pseudomonadati</taxon>
        <taxon>Pseudomonadota</taxon>
        <taxon>Gammaproteobacteria</taxon>
        <taxon>Methylococcales</taxon>
        <taxon>Methylococcaceae</taxon>
        <taxon>Methylovulum</taxon>
    </lineage>
</organism>
<dbReference type="Gene3D" id="2.40.160.10">
    <property type="entry name" value="Porin"/>
    <property type="match status" value="1"/>
</dbReference>
<dbReference type="InterPro" id="IPR023614">
    <property type="entry name" value="Porin_dom_sf"/>
</dbReference>
<dbReference type="EMBL" id="CP022129">
    <property type="protein sequence ID" value="ASF46593.1"/>
    <property type="molecule type" value="Genomic_DNA"/>
</dbReference>
<sequence length="480" mass="53774">MNNLPTNQPLHDNRQALAYPYQNVRHGVSYALIVGCILSPSLASAKGVSKETVLLRKQMQEYQQQLDVTNTRLQELEQREAARNAPKYQDTVGKTAVVQDTPTAKGRNVQEQADVEDPVAAKVPVERYLKGFYDGGFSLRTQDNKFSLTINGLAQSRYTLSLPNKAAGNDNQTFDLALGRLFFSGTAFDPKLSYFFFYQTSTLSNNSSVSTIDWWGKYQLGDVGIKTGRILPQYSRQFYTDIGKYLFMDLQAPEYAFSLQRTPGAEAMWKPGKWTLSLTAGNGVRALDSGTQQNVGTKIAGIGRIVYDVLAPYDYVQETSPAGIGTPQLSVGAAFGFNPVDASSGLQNVSVGTDTYNGTADIGYRYQYFSTEAAFFWRQNNRLQRIVGPSTTNDYGWYWQAGYYVLPKRLELAGTANQVLFEYQDGSPFKNQTVGSVGLNYYFYEHNFKLQTDYSYITGKDWADHTLNDSRLRVQAQVYF</sequence>
<dbReference type="KEGG" id="mpsy:CEK71_11210"/>
<gene>
    <name evidence="1" type="ORF">CEK71_11210</name>
</gene>
<accession>A0A1Z4BZB6</accession>
<dbReference type="RefSeq" id="WP_088619465.1">
    <property type="nucleotide sequence ID" value="NZ_CP022129.1"/>
</dbReference>
<keyword evidence="2" id="KW-1185">Reference proteome</keyword>
<dbReference type="OrthoDB" id="976976at2"/>
<protein>
    <recommendedName>
        <fullName evidence="3">Porin</fullName>
    </recommendedName>
</protein>
<name>A0A1Z4BZB6_9GAMM</name>
<proteinExistence type="predicted"/>
<evidence type="ECO:0000313" key="1">
    <source>
        <dbReference type="EMBL" id="ASF46593.1"/>
    </source>
</evidence>
<dbReference type="Proteomes" id="UP000197019">
    <property type="component" value="Chromosome"/>
</dbReference>